<keyword evidence="1" id="KW-0812">Transmembrane</keyword>
<keyword evidence="1" id="KW-0472">Membrane</keyword>
<protein>
    <submittedName>
        <fullName evidence="2">NAD/FAD-utilizing enzyme</fullName>
    </submittedName>
</protein>
<feature type="transmembrane region" description="Helical" evidence="1">
    <location>
        <begin position="63"/>
        <end position="82"/>
    </location>
</feature>
<dbReference type="EMBL" id="JAPTGG010000012">
    <property type="protein sequence ID" value="MCZ0866376.1"/>
    <property type="molecule type" value="Genomic_DNA"/>
</dbReference>
<feature type="transmembrane region" description="Helical" evidence="1">
    <location>
        <begin position="88"/>
        <end position="114"/>
    </location>
</feature>
<evidence type="ECO:0000256" key="1">
    <source>
        <dbReference type="SAM" id="Phobius"/>
    </source>
</evidence>
<dbReference type="RefSeq" id="WP_258332540.1">
    <property type="nucleotide sequence ID" value="NZ_JAPTGG010000012.1"/>
</dbReference>
<dbReference type="Proteomes" id="UP001069090">
    <property type="component" value="Unassembled WGS sequence"/>
</dbReference>
<organism evidence="2 3">
    <name type="scientific">Dasania phycosphaerae</name>
    <dbReference type="NCBI Taxonomy" id="2950436"/>
    <lineage>
        <taxon>Bacteria</taxon>
        <taxon>Pseudomonadati</taxon>
        <taxon>Pseudomonadota</taxon>
        <taxon>Gammaproteobacteria</taxon>
        <taxon>Cellvibrionales</taxon>
        <taxon>Spongiibacteraceae</taxon>
        <taxon>Dasania</taxon>
    </lineage>
</organism>
<comment type="caution">
    <text evidence="2">The sequence shown here is derived from an EMBL/GenBank/DDBJ whole genome shotgun (WGS) entry which is preliminary data.</text>
</comment>
<evidence type="ECO:0000313" key="2">
    <source>
        <dbReference type="EMBL" id="MCZ0866376.1"/>
    </source>
</evidence>
<keyword evidence="3" id="KW-1185">Reference proteome</keyword>
<proteinExistence type="predicted"/>
<dbReference type="AlphaFoldDB" id="A0A9J6RQD3"/>
<name>A0A9J6RQD3_9GAMM</name>
<sequence length="185" mass="20679">MKRHFYITDNLDDLELVEQELESSGVETPQIHILSENDADVENHHLHEVEAVLKKDVVHSMEIGAVTGIVAAIIVLLVAYLAGWTESAAGWVPFIFLAVVVLGFCTWEGGLFGIQEPHYQFKRFQKALHEGKHVLFVDVAPNQENTLCQVVSRHPKLQIAGIGEATPSMVVEAQKKWRSFIKAMP</sequence>
<reference evidence="2 3" key="1">
    <citation type="submission" date="2022-12" db="EMBL/GenBank/DDBJ databases">
        <title>Dasania phycosphaerae sp. nov., isolated from particulate material of the south coast of Korea.</title>
        <authorList>
            <person name="Jiang Y."/>
        </authorList>
    </citation>
    <scope>NUCLEOTIDE SEQUENCE [LARGE SCALE GENOMIC DNA]</scope>
    <source>
        <strain evidence="2 3">GY-19</strain>
    </source>
</reference>
<accession>A0A9J6RQD3</accession>
<gene>
    <name evidence="2" type="ORF">O0V09_14280</name>
</gene>
<keyword evidence="1" id="KW-1133">Transmembrane helix</keyword>
<evidence type="ECO:0000313" key="3">
    <source>
        <dbReference type="Proteomes" id="UP001069090"/>
    </source>
</evidence>